<sequence length="245" mass="28421">MDANNRPGSISQSCFRLLQEDLLQDLATHGNSNWSLFTLLRVALAWAIGEEPELTRRFTVAHDTALRLGWRNVGADTYQGFLKALQRWTPTFRERLTRHFRKQMQTLKGGHERLWGWCVLAVDGTRIAASRTQANERAFQSPKKRPPRRRRQKSMRPKPSRLPAGPQVWLTVLWHMGLGLLWDWRQGHTGSSERDHLLEMLDDLPERSLLVGDAGFQGFRLWNELQRRRVPMAASHGWHWSACSQ</sequence>
<keyword evidence="3" id="KW-1185">Reference proteome</keyword>
<name>A0A517SDJ1_9PLAN</name>
<evidence type="ECO:0000256" key="1">
    <source>
        <dbReference type="SAM" id="MobiDB-lite"/>
    </source>
</evidence>
<protein>
    <recommendedName>
        <fullName evidence="4">Transposase IS4-like domain-containing protein</fullName>
    </recommendedName>
</protein>
<dbReference type="PANTHER" id="PTHR37529">
    <property type="entry name" value="TRANSPOSASE INSG FOR INSERTION SEQUENCE ELEMENT IS4-RELATED"/>
    <property type="match status" value="1"/>
</dbReference>
<feature type="region of interest" description="Disordered" evidence="1">
    <location>
        <begin position="131"/>
        <end position="163"/>
    </location>
</feature>
<evidence type="ECO:0008006" key="4">
    <source>
        <dbReference type="Google" id="ProtNLM"/>
    </source>
</evidence>
<organism evidence="2 3">
    <name type="scientific">Caulifigura coniformis</name>
    <dbReference type="NCBI Taxonomy" id="2527983"/>
    <lineage>
        <taxon>Bacteria</taxon>
        <taxon>Pseudomonadati</taxon>
        <taxon>Planctomycetota</taxon>
        <taxon>Planctomycetia</taxon>
        <taxon>Planctomycetales</taxon>
        <taxon>Planctomycetaceae</taxon>
        <taxon>Caulifigura</taxon>
    </lineage>
</organism>
<dbReference type="KEGG" id="ccos:Pan44_22200"/>
<evidence type="ECO:0000313" key="3">
    <source>
        <dbReference type="Proteomes" id="UP000315700"/>
    </source>
</evidence>
<dbReference type="SUPFAM" id="SSF53098">
    <property type="entry name" value="Ribonuclease H-like"/>
    <property type="match status" value="1"/>
</dbReference>
<dbReference type="EMBL" id="CP036271">
    <property type="protein sequence ID" value="QDT54193.1"/>
    <property type="molecule type" value="Genomic_DNA"/>
</dbReference>
<dbReference type="InParanoid" id="A0A517SDJ1"/>
<feature type="compositionally biased region" description="Basic residues" evidence="1">
    <location>
        <begin position="142"/>
        <end position="159"/>
    </location>
</feature>
<dbReference type="AlphaFoldDB" id="A0A517SDJ1"/>
<dbReference type="OrthoDB" id="290144at2"/>
<dbReference type="PANTHER" id="PTHR37529:SF1">
    <property type="entry name" value="TRANSPOSASE INSG FOR INSERTION SEQUENCE ELEMENT IS4-RELATED"/>
    <property type="match status" value="1"/>
</dbReference>
<evidence type="ECO:0000313" key="2">
    <source>
        <dbReference type="EMBL" id="QDT54193.1"/>
    </source>
</evidence>
<dbReference type="InterPro" id="IPR012337">
    <property type="entry name" value="RNaseH-like_sf"/>
</dbReference>
<gene>
    <name evidence="2" type="ORF">Pan44_22200</name>
</gene>
<dbReference type="Proteomes" id="UP000315700">
    <property type="component" value="Chromosome"/>
</dbReference>
<dbReference type="RefSeq" id="WP_145030026.1">
    <property type="nucleotide sequence ID" value="NZ_CP036271.1"/>
</dbReference>
<proteinExistence type="predicted"/>
<accession>A0A517SDJ1</accession>
<reference evidence="2 3" key="1">
    <citation type="submission" date="2019-02" db="EMBL/GenBank/DDBJ databases">
        <title>Deep-cultivation of Planctomycetes and their phenomic and genomic characterization uncovers novel biology.</title>
        <authorList>
            <person name="Wiegand S."/>
            <person name="Jogler M."/>
            <person name="Boedeker C."/>
            <person name="Pinto D."/>
            <person name="Vollmers J."/>
            <person name="Rivas-Marin E."/>
            <person name="Kohn T."/>
            <person name="Peeters S.H."/>
            <person name="Heuer A."/>
            <person name="Rast P."/>
            <person name="Oberbeckmann S."/>
            <person name="Bunk B."/>
            <person name="Jeske O."/>
            <person name="Meyerdierks A."/>
            <person name="Storesund J.E."/>
            <person name="Kallscheuer N."/>
            <person name="Luecker S."/>
            <person name="Lage O.M."/>
            <person name="Pohl T."/>
            <person name="Merkel B.J."/>
            <person name="Hornburger P."/>
            <person name="Mueller R.-W."/>
            <person name="Bruemmer F."/>
            <person name="Labrenz M."/>
            <person name="Spormann A.M."/>
            <person name="Op den Camp H."/>
            <person name="Overmann J."/>
            <person name="Amann R."/>
            <person name="Jetten M.S.M."/>
            <person name="Mascher T."/>
            <person name="Medema M.H."/>
            <person name="Devos D.P."/>
            <person name="Kaster A.-K."/>
            <person name="Ovreas L."/>
            <person name="Rohde M."/>
            <person name="Galperin M.Y."/>
            <person name="Jogler C."/>
        </authorList>
    </citation>
    <scope>NUCLEOTIDE SEQUENCE [LARGE SCALE GENOMIC DNA]</scope>
    <source>
        <strain evidence="2 3">Pan44</strain>
    </source>
</reference>